<keyword evidence="2" id="KW-1185">Reference proteome</keyword>
<dbReference type="Proteomes" id="UP001633002">
    <property type="component" value="Unassembled WGS sequence"/>
</dbReference>
<protein>
    <submittedName>
        <fullName evidence="1">Uncharacterized protein</fullName>
    </submittedName>
</protein>
<reference evidence="1 2" key="1">
    <citation type="submission" date="2024-09" db="EMBL/GenBank/DDBJ databases">
        <title>Chromosome-scale assembly of Riccia sorocarpa.</title>
        <authorList>
            <person name="Paukszto L."/>
        </authorList>
    </citation>
    <scope>NUCLEOTIDE SEQUENCE [LARGE SCALE GENOMIC DNA]</scope>
    <source>
        <strain evidence="1">LP-2024</strain>
        <tissue evidence="1">Aerial parts of the thallus</tissue>
    </source>
</reference>
<evidence type="ECO:0000313" key="1">
    <source>
        <dbReference type="EMBL" id="KAL3699045.1"/>
    </source>
</evidence>
<proteinExistence type="predicted"/>
<accession>A0ABD3I5Q9</accession>
<sequence length="96" mass="10584">MASRGEDGVIINDPDEILEQTHGFYKDLFTQEEEDATVAEETRACLNLLKETVKNPENLRLVAEPDGAEVDMIVAMLPAEKAPGLDGVIIEILRDC</sequence>
<evidence type="ECO:0000313" key="2">
    <source>
        <dbReference type="Proteomes" id="UP001633002"/>
    </source>
</evidence>
<dbReference type="EMBL" id="JBJQOH010000001">
    <property type="protein sequence ID" value="KAL3699045.1"/>
    <property type="molecule type" value="Genomic_DNA"/>
</dbReference>
<dbReference type="AlphaFoldDB" id="A0ABD3I5Q9"/>
<organism evidence="1 2">
    <name type="scientific">Riccia sorocarpa</name>
    <dbReference type="NCBI Taxonomy" id="122646"/>
    <lineage>
        <taxon>Eukaryota</taxon>
        <taxon>Viridiplantae</taxon>
        <taxon>Streptophyta</taxon>
        <taxon>Embryophyta</taxon>
        <taxon>Marchantiophyta</taxon>
        <taxon>Marchantiopsida</taxon>
        <taxon>Marchantiidae</taxon>
        <taxon>Marchantiales</taxon>
        <taxon>Ricciaceae</taxon>
        <taxon>Riccia</taxon>
    </lineage>
</organism>
<gene>
    <name evidence="1" type="ORF">R1sor_017067</name>
</gene>
<comment type="caution">
    <text evidence="1">The sequence shown here is derived from an EMBL/GenBank/DDBJ whole genome shotgun (WGS) entry which is preliminary data.</text>
</comment>
<name>A0ABD3I5Q9_9MARC</name>